<feature type="region of interest" description="Disordered" evidence="1">
    <location>
        <begin position="1"/>
        <end position="37"/>
    </location>
</feature>
<dbReference type="Proteomes" id="UP001066276">
    <property type="component" value="Chromosome 8"/>
</dbReference>
<dbReference type="Pfam" id="PF00651">
    <property type="entry name" value="BTB"/>
    <property type="match status" value="1"/>
</dbReference>
<dbReference type="SUPFAM" id="SSF54695">
    <property type="entry name" value="POZ domain"/>
    <property type="match status" value="1"/>
</dbReference>
<keyword evidence="4" id="KW-1185">Reference proteome</keyword>
<dbReference type="GO" id="GO:0022008">
    <property type="term" value="P:neurogenesis"/>
    <property type="evidence" value="ECO:0007669"/>
    <property type="project" value="TreeGrafter"/>
</dbReference>
<dbReference type="GO" id="GO:0000932">
    <property type="term" value="C:P-body"/>
    <property type="evidence" value="ECO:0007669"/>
    <property type="project" value="TreeGrafter"/>
</dbReference>
<dbReference type="PANTHER" id="PTHR45774:SF1">
    <property type="entry name" value="BTB_POZ DOMAIN-CONTAINING PROTEIN 1"/>
    <property type="match status" value="1"/>
</dbReference>
<dbReference type="InterPro" id="IPR000210">
    <property type="entry name" value="BTB/POZ_dom"/>
</dbReference>
<dbReference type="EMBL" id="JANPWB010000012">
    <property type="protein sequence ID" value="KAJ1112877.1"/>
    <property type="molecule type" value="Genomic_DNA"/>
</dbReference>
<dbReference type="GO" id="GO:0005829">
    <property type="term" value="C:cytosol"/>
    <property type="evidence" value="ECO:0007669"/>
    <property type="project" value="TreeGrafter"/>
</dbReference>
<evidence type="ECO:0000313" key="4">
    <source>
        <dbReference type="Proteomes" id="UP001066276"/>
    </source>
</evidence>
<evidence type="ECO:0000256" key="1">
    <source>
        <dbReference type="SAM" id="MobiDB-lite"/>
    </source>
</evidence>
<reference evidence="3" key="1">
    <citation type="journal article" date="2022" name="bioRxiv">
        <title>Sequencing and chromosome-scale assembly of the giantPleurodeles waltlgenome.</title>
        <authorList>
            <person name="Brown T."/>
            <person name="Elewa A."/>
            <person name="Iarovenko S."/>
            <person name="Subramanian E."/>
            <person name="Araus A.J."/>
            <person name="Petzold A."/>
            <person name="Susuki M."/>
            <person name="Suzuki K.-i.T."/>
            <person name="Hayashi T."/>
            <person name="Toyoda A."/>
            <person name="Oliveira C."/>
            <person name="Osipova E."/>
            <person name="Leigh N.D."/>
            <person name="Simon A."/>
            <person name="Yun M.H."/>
        </authorList>
    </citation>
    <scope>NUCLEOTIDE SEQUENCE</scope>
    <source>
        <strain evidence="3">20211129_DDA</strain>
        <tissue evidence="3">Liver</tissue>
    </source>
</reference>
<dbReference type="Gene3D" id="3.30.710.10">
    <property type="entry name" value="Potassium Channel Kv1.1, Chain A"/>
    <property type="match status" value="1"/>
</dbReference>
<dbReference type="InterPro" id="IPR011333">
    <property type="entry name" value="SKP1/BTB/POZ_sf"/>
</dbReference>
<gene>
    <name evidence="3" type="ORF">NDU88_001138</name>
</gene>
<proteinExistence type="predicted"/>
<comment type="caution">
    <text evidence="3">The sequence shown here is derived from an EMBL/GenBank/DDBJ whole genome shotgun (WGS) entry which is preliminary data.</text>
</comment>
<organism evidence="3 4">
    <name type="scientific">Pleurodeles waltl</name>
    <name type="common">Iberian ribbed newt</name>
    <dbReference type="NCBI Taxonomy" id="8319"/>
    <lineage>
        <taxon>Eukaryota</taxon>
        <taxon>Metazoa</taxon>
        <taxon>Chordata</taxon>
        <taxon>Craniata</taxon>
        <taxon>Vertebrata</taxon>
        <taxon>Euteleostomi</taxon>
        <taxon>Amphibia</taxon>
        <taxon>Batrachia</taxon>
        <taxon>Caudata</taxon>
        <taxon>Salamandroidea</taxon>
        <taxon>Salamandridae</taxon>
        <taxon>Pleurodelinae</taxon>
        <taxon>Pleurodeles</taxon>
    </lineage>
</organism>
<evidence type="ECO:0000259" key="2">
    <source>
        <dbReference type="Pfam" id="PF00651"/>
    </source>
</evidence>
<dbReference type="AlphaFoldDB" id="A0AAV7NEA9"/>
<sequence>MASAGGIDATSFATSGEEAAKGGGGGTAEPPGPYHRQPMYKWQATKSSLQEHFTFLFNECFVVGKDHTAQHIPAHMFMRAAGSAVFDALFIGCMATTSTEIELNDVEPAAFLAPLR</sequence>
<evidence type="ECO:0000313" key="3">
    <source>
        <dbReference type="EMBL" id="KAJ1112877.1"/>
    </source>
</evidence>
<dbReference type="PANTHER" id="PTHR45774">
    <property type="entry name" value="BTB/POZ DOMAIN-CONTAINING"/>
    <property type="match status" value="1"/>
</dbReference>
<accession>A0AAV7NEA9</accession>
<protein>
    <recommendedName>
        <fullName evidence="2">BTB domain-containing protein</fullName>
    </recommendedName>
</protein>
<name>A0AAV7NEA9_PLEWA</name>
<feature type="domain" description="BTB" evidence="2">
    <location>
        <begin position="60"/>
        <end position="112"/>
    </location>
</feature>